<protein>
    <submittedName>
        <fullName evidence="4">Uncharacterized protein</fullName>
    </submittedName>
</protein>
<organism evidence="4 5">
    <name type="scientific">Amborella trichopoda</name>
    <dbReference type="NCBI Taxonomy" id="13333"/>
    <lineage>
        <taxon>Eukaryota</taxon>
        <taxon>Viridiplantae</taxon>
        <taxon>Streptophyta</taxon>
        <taxon>Embryophyta</taxon>
        <taxon>Tracheophyta</taxon>
        <taxon>Spermatophyta</taxon>
        <taxon>Magnoliopsida</taxon>
        <taxon>Amborellales</taxon>
        <taxon>Amborellaceae</taxon>
        <taxon>Amborella</taxon>
    </lineage>
</organism>
<accession>W1P5H7</accession>
<evidence type="ECO:0000256" key="3">
    <source>
        <dbReference type="SAM" id="Phobius"/>
    </source>
</evidence>
<dbReference type="GO" id="GO:0016787">
    <property type="term" value="F:hydrolase activity"/>
    <property type="evidence" value="ECO:0007669"/>
    <property type="project" value="UniProtKB-KW"/>
</dbReference>
<feature type="transmembrane region" description="Helical" evidence="3">
    <location>
        <begin position="6"/>
        <end position="25"/>
    </location>
</feature>
<gene>
    <name evidence="4" type="ORF">AMTR_s00086p00171090</name>
</gene>
<evidence type="ECO:0000313" key="4">
    <source>
        <dbReference type="EMBL" id="ERN02851.1"/>
    </source>
</evidence>
<keyword evidence="3" id="KW-0812">Transmembrane</keyword>
<keyword evidence="3" id="KW-1133">Transmembrane helix</keyword>
<name>W1P5H7_AMBTC</name>
<dbReference type="Proteomes" id="UP000017836">
    <property type="component" value="Unassembled WGS sequence"/>
</dbReference>
<evidence type="ECO:0000256" key="2">
    <source>
        <dbReference type="ARBA" id="ARBA00022801"/>
    </source>
</evidence>
<dbReference type="InterPro" id="IPR051558">
    <property type="entry name" value="Metallophosphoesterase_PAP"/>
</dbReference>
<dbReference type="SUPFAM" id="SSF56300">
    <property type="entry name" value="Metallo-dependent phosphatases"/>
    <property type="match status" value="1"/>
</dbReference>
<dbReference type="OMA" id="MYFQALN"/>
<keyword evidence="2" id="KW-0378">Hydrolase</keyword>
<dbReference type="HOGENOM" id="CLU_089116_0_0_1"/>
<dbReference type="Gramene" id="ERN02851">
    <property type="protein sequence ID" value="ERN02851"/>
    <property type="gene ID" value="AMTR_s00086p00171090"/>
</dbReference>
<reference evidence="5" key="1">
    <citation type="journal article" date="2013" name="Science">
        <title>The Amborella genome and the evolution of flowering plants.</title>
        <authorList>
            <consortium name="Amborella Genome Project"/>
        </authorList>
    </citation>
    <scope>NUCLEOTIDE SEQUENCE [LARGE SCALE GENOMIC DNA]</scope>
</reference>
<keyword evidence="5" id="KW-1185">Reference proteome</keyword>
<proteinExistence type="predicted"/>
<dbReference type="AlphaFoldDB" id="W1P5H7"/>
<evidence type="ECO:0000313" key="5">
    <source>
        <dbReference type="Proteomes" id="UP000017836"/>
    </source>
</evidence>
<dbReference type="PANTHER" id="PTHR10161:SF57">
    <property type="entry name" value="PROTEIN WITH METALLOPHOSPHATASE DOMAIN"/>
    <property type="match status" value="1"/>
</dbReference>
<dbReference type="eggNOG" id="KOG1823">
    <property type="taxonomic scope" value="Eukaryota"/>
</dbReference>
<keyword evidence="3" id="KW-0472">Membrane</keyword>
<dbReference type="PANTHER" id="PTHR10161">
    <property type="entry name" value="TARTRATE-RESISTANT ACID PHOSPHATASE TYPE 5"/>
    <property type="match status" value="1"/>
</dbReference>
<keyword evidence="1" id="KW-0732">Signal</keyword>
<dbReference type="EMBL" id="KI394485">
    <property type="protein sequence ID" value="ERN02851.1"/>
    <property type="molecule type" value="Genomic_DNA"/>
</dbReference>
<sequence>MGRSWTMTVFTQCALFILLWVALYMGKSEKPRRASPLDLYFISVGGGERPPSDRTLLLRQMEKTARFYKVKFIVSIAELGEEDPLVKNATLEFPSLKVPWYTSGSGRGYFWKQVSIPYDRFLDIFSVDTRSLQDCLQTRPATVDERDQLEWLVEKLKATNGIWHIVIGFHPLINCQGHKNIMKTKLFQPLHHIFQKYEVNVYLSRQEGAGHYIKEGTTAYIGNPIPAVVCNGITCNNACCIEGMHNGFLLHRVSPLEMESYYINSTGKIVFRSTLYQGRKEVM</sequence>
<dbReference type="Gene3D" id="3.60.21.10">
    <property type="match status" value="1"/>
</dbReference>
<evidence type="ECO:0000256" key="1">
    <source>
        <dbReference type="ARBA" id="ARBA00022729"/>
    </source>
</evidence>
<dbReference type="STRING" id="13333.W1P5H7"/>
<dbReference type="InterPro" id="IPR029052">
    <property type="entry name" value="Metallo-depent_PP-like"/>
</dbReference>